<protein>
    <submittedName>
        <fullName evidence="1">Uncharacterized protein</fullName>
    </submittedName>
</protein>
<evidence type="ECO:0000313" key="2">
    <source>
        <dbReference type="Proteomes" id="UP000054632"/>
    </source>
</evidence>
<gene>
    <name evidence="1" type="ORF">T4A_9520</name>
</gene>
<dbReference type="AlphaFoldDB" id="A0A0V1EV31"/>
<dbReference type="Proteomes" id="UP000054632">
    <property type="component" value="Unassembled WGS sequence"/>
</dbReference>
<proteinExistence type="predicted"/>
<accession>A0A0V1EV31</accession>
<sequence length="106" mass="11682">MHIDQSIATNILLYSPLLTFRFVQFHSVGNILPRYGRSPSLSLAGSIRRNLLTSLVNMPLSALTHTVQIAPSFLQNASMTLPIGHLLAGTRSSENMLEIQHNVTDL</sequence>
<evidence type="ECO:0000313" key="1">
    <source>
        <dbReference type="EMBL" id="KRY77508.1"/>
    </source>
</evidence>
<comment type="caution">
    <text evidence="1">The sequence shown here is derived from an EMBL/GenBank/DDBJ whole genome shotgun (WGS) entry which is preliminary data.</text>
</comment>
<reference evidence="1 2" key="1">
    <citation type="submission" date="2015-01" db="EMBL/GenBank/DDBJ databases">
        <title>Evolution of Trichinella species and genotypes.</title>
        <authorList>
            <person name="Korhonen P.K."/>
            <person name="Edoardo P."/>
            <person name="Giuseppe L.R."/>
            <person name="Gasser R.B."/>
        </authorList>
    </citation>
    <scope>NUCLEOTIDE SEQUENCE [LARGE SCALE GENOMIC DNA]</scope>
    <source>
        <strain evidence="1">ISS13</strain>
    </source>
</reference>
<name>A0A0V1EV31_TRIPS</name>
<dbReference type="EMBL" id="JYDR01000007">
    <property type="protein sequence ID" value="KRY77508.1"/>
    <property type="molecule type" value="Genomic_DNA"/>
</dbReference>
<organism evidence="1 2">
    <name type="scientific">Trichinella pseudospiralis</name>
    <name type="common">Parasitic roundworm</name>
    <dbReference type="NCBI Taxonomy" id="6337"/>
    <lineage>
        <taxon>Eukaryota</taxon>
        <taxon>Metazoa</taxon>
        <taxon>Ecdysozoa</taxon>
        <taxon>Nematoda</taxon>
        <taxon>Enoplea</taxon>
        <taxon>Dorylaimia</taxon>
        <taxon>Trichinellida</taxon>
        <taxon>Trichinellidae</taxon>
        <taxon>Trichinella</taxon>
    </lineage>
</organism>